<keyword evidence="2" id="KW-1185">Reference proteome</keyword>
<proteinExistence type="predicted"/>
<dbReference type="EMBL" id="CM042027">
    <property type="protein sequence ID" value="KAI3802333.1"/>
    <property type="molecule type" value="Genomic_DNA"/>
</dbReference>
<accession>A0ACB9I3N3</accession>
<gene>
    <name evidence="1" type="ORF">L1987_30463</name>
</gene>
<organism evidence="1 2">
    <name type="scientific">Smallanthus sonchifolius</name>
    <dbReference type="NCBI Taxonomy" id="185202"/>
    <lineage>
        <taxon>Eukaryota</taxon>
        <taxon>Viridiplantae</taxon>
        <taxon>Streptophyta</taxon>
        <taxon>Embryophyta</taxon>
        <taxon>Tracheophyta</taxon>
        <taxon>Spermatophyta</taxon>
        <taxon>Magnoliopsida</taxon>
        <taxon>eudicotyledons</taxon>
        <taxon>Gunneridae</taxon>
        <taxon>Pentapetalae</taxon>
        <taxon>asterids</taxon>
        <taxon>campanulids</taxon>
        <taxon>Asterales</taxon>
        <taxon>Asteraceae</taxon>
        <taxon>Asteroideae</taxon>
        <taxon>Heliantheae alliance</taxon>
        <taxon>Millerieae</taxon>
        <taxon>Smallanthus</taxon>
    </lineage>
</organism>
<sequence length="234" mass="27198">MWDHRWPGVHYRRGEIARAVIRDFRQQSGELFYEAFKRFKELLRNCPYHGIEKWELIQAFYDGLLPEDDRDVKSTSNGSFFYTHVDDDWDILERMAVIYKRHANSSRRGKSNSSVKSVDYEKQKRLDAMEIQMARLGKPNGKKVANVNQSYLVCDGCEELGHALANCPREQPKPEEVNQLGRDKATATHYHPGLRNHSLLRLSVALAERCQRRLAWIVSCNVWSSVNKAISCKE</sequence>
<comment type="caution">
    <text evidence="1">The sequence shown here is derived from an EMBL/GenBank/DDBJ whole genome shotgun (WGS) entry which is preliminary data.</text>
</comment>
<evidence type="ECO:0000313" key="2">
    <source>
        <dbReference type="Proteomes" id="UP001056120"/>
    </source>
</evidence>
<reference evidence="1 2" key="2">
    <citation type="journal article" date="2022" name="Mol. Ecol. Resour.">
        <title>The genomes of chicory, endive, great burdock and yacon provide insights into Asteraceae paleo-polyploidization history and plant inulin production.</title>
        <authorList>
            <person name="Fan W."/>
            <person name="Wang S."/>
            <person name="Wang H."/>
            <person name="Wang A."/>
            <person name="Jiang F."/>
            <person name="Liu H."/>
            <person name="Zhao H."/>
            <person name="Xu D."/>
            <person name="Zhang Y."/>
        </authorList>
    </citation>
    <scope>NUCLEOTIDE SEQUENCE [LARGE SCALE GENOMIC DNA]</scope>
    <source>
        <strain evidence="2">cv. Yunnan</strain>
        <tissue evidence="1">Leaves</tissue>
    </source>
</reference>
<name>A0ACB9I3N3_9ASTR</name>
<dbReference type="Proteomes" id="UP001056120">
    <property type="component" value="Linkage Group LG10"/>
</dbReference>
<evidence type="ECO:0000313" key="1">
    <source>
        <dbReference type="EMBL" id="KAI3802333.1"/>
    </source>
</evidence>
<reference evidence="2" key="1">
    <citation type="journal article" date="2022" name="Mol. Ecol. Resour.">
        <title>The genomes of chicory, endive, great burdock and yacon provide insights into Asteraceae palaeo-polyploidization history and plant inulin production.</title>
        <authorList>
            <person name="Fan W."/>
            <person name="Wang S."/>
            <person name="Wang H."/>
            <person name="Wang A."/>
            <person name="Jiang F."/>
            <person name="Liu H."/>
            <person name="Zhao H."/>
            <person name="Xu D."/>
            <person name="Zhang Y."/>
        </authorList>
    </citation>
    <scope>NUCLEOTIDE SEQUENCE [LARGE SCALE GENOMIC DNA]</scope>
    <source>
        <strain evidence="2">cv. Yunnan</strain>
    </source>
</reference>
<protein>
    <submittedName>
        <fullName evidence="1">Uncharacterized protein</fullName>
    </submittedName>
</protein>